<evidence type="ECO:0000256" key="6">
    <source>
        <dbReference type="ARBA" id="ARBA00022705"/>
    </source>
</evidence>
<dbReference type="EMBL" id="CP053073">
    <property type="protein sequence ID" value="QJR15630.1"/>
    <property type="molecule type" value="Genomic_DNA"/>
</dbReference>
<reference evidence="20 21" key="1">
    <citation type="submission" date="2020-04" db="EMBL/GenBank/DDBJ databases">
        <title>Usitatibacter rugosus gen. nov., sp. nov. and Usitatibacter palustris sp. nov., novel members of Usitatibacteraceae fam. nov. within the order Nitrosomonadales isolated from soil.</title>
        <authorList>
            <person name="Huber K.J."/>
            <person name="Neumann-Schaal M."/>
            <person name="Geppert A."/>
            <person name="Luckner M."/>
            <person name="Wanner G."/>
            <person name="Overmann J."/>
        </authorList>
    </citation>
    <scope>NUCLEOTIDE SEQUENCE [LARGE SCALE GENOMIC DNA]</scope>
    <source>
        <strain evidence="20 21">Swamp67</strain>
    </source>
</reference>
<evidence type="ECO:0000256" key="11">
    <source>
        <dbReference type="ARBA" id="ARBA00022842"/>
    </source>
</evidence>
<dbReference type="GO" id="GO:0045004">
    <property type="term" value="P:DNA replication proofreading"/>
    <property type="evidence" value="ECO:0007669"/>
    <property type="project" value="TreeGrafter"/>
</dbReference>
<evidence type="ECO:0000256" key="12">
    <source>
        <dbReference type="ARBA" id="ARBA00022932"/>
    </source>
</evidence>
<evidence type="ECO:0000256" key="7">
    <source>
        <dbReference type="ARBA" id="ARBA00022722"/>
    </source>
</evidence>
<comment type="catalytic activity">
    <reaction evidence="14 18">
        <text>DNA(n) + a 2'-deoxyribonucleoside 5'-triphosphate = DNA(n+1) + diphosphate</text>
        <dbReference type="Rhea" id="RHEA:22508"/>
        <dbReference type="Rhea" id="RHEA-COMP:17339"/>
        <dbReference type="Rhea" id="RHEA-COMP:17340"/>
        <dbReference type="ChEBI" id="CHEBI:33019"/>
        <dbReference type="ChEBI" id="CHEBI:61560"/>
        <dbReference type="ChEBI" id="CHEBI:173112"/>
        <dbReference type="EC" id="2.7.7.7"/>
    </reaction>
</comment>
<keyword evidence="12 18" id="KW-0239">DNA-directed DNA polymerase</keyword>
<comment type="function">
    <text evidence="18">DNA polymerase III is a complex, multichain enzyme responsible for most of the replicative synthesis in bacteria. The epsilon subunit contain the editing function and is a proofreading 3'-5' exonuclease.</text>
</comment>
<feature type="binding site" evidence="16">
    <location>
        <position position="156"/>
    </location>
    <ligand>
        <name>substrate</name>
    </ligand>
</feature>
<dbReference type="GO" id="GO:0008408">
    <property type="term" value="F:3'-5' exonuclease activity"/>
    <property type="evidence" value="ECO:0007669"/>
    <property type="project" value="TreeGrafter"/>
</dbReference>
<keyword evidence="13 17" id="KW-0464">Manganese</keyword>
<evidence type="ECO:0000256" key="5">
    <source>
        <dbReference type="ARBA" id="ARBA00022695"/>
    </source>
</evidence>
<dbReference type="KEGG" id="upl:DSM104440_02452"/>
<sequence>MRRIVLDTETTGLEPEQGHRIIEIACIELSGRRPTGRQLHRYFNPERDIDIAATQVHGMTAEDLAGKPLFAELADELLDFLSGAELLIHNAPFDVAFINAELARVQRPPIESVCTVCDTLAMARELNPGKRNSLDALCERYGVDNSRRTLHGALLDTQLLFEVWLGLTRGQDSLAIDLSTPTTGIGAIESARPARLRVIIADAEEIARHAAMCVRIAKEAGGRCLWTDGPVTVN</sequence>
<dbReference type="InterPro" id="IPR036397">
    <property type="entry name" value="RNaseH_sf"/>
</dbReference>
<feature type="active site" description="Proton acceptor" evidence="15">
    <location>
        <position position="151"/>
    </location>
</feature>
<dbReference type="InterPro" id="IPR012337">
    <property type="entry name" value="RNaseH-like_sf"/>
</dbReference>
<keyword evidence="8 17" id="KW-0479">Metal-binding</keyword>
<evidence type="ECO:0000256" key="14">
    <source>
        <dbReference type="ARBA" id="ARBA00049244"/>
    </source>
</evidence>
<dbReference type="InterPro" id="IPR006309">
    <property type="entry name" value="DnaQ_proteo"/>
</dbReference>
<gene>
    <name evidence="18 20" type="primary">dnaQ</name>
    <name evidence="20" type="ORF">DSM104440_02452</name>
</gene>
<evidence type="ECO:0000256" key="1">
    <source>
        <dbReference type="ARBA" id="ARBA00001936"/>
    </source>
</evidence>
<dbReference type="Proteomes" id="UP000503096">
    <property type="component" value="Chromosome"/>
</dbReference>
<dbReference type="GO" id="GO:0003887">
    <property type="term" value="F:DNA-directed DNA polymerase activity"/>
    <property type="evidence" value="ECO:0007669"/>
    <property type="project" value="UniProtKB-KW"/>
</dbReference>
<name>A0A6M4H7T9_9PROT</name>
<evidence type="ECO:0000256" key="17">
    <source>
        <dbReference type="PIRSR" id="PIRSR606309-3"/>
    </source>
</evidence>
<organism evidence="20 21">
    <name type="scientific">Usitatibacter palustris</name>
    <dbReference type="NCBI Taxonomy" id="2732487"/>
    <lineage>
        <taxon>Bacteria</taxon>
        <taxon>Pseudomonadati</taxon>
        <taxon>Pseudomonadota</taxon>
        <taxon>Betaproteobacteria</taxon>
        <taxon>Nitrosomonadales</taxon>
        <taxon>Usitatibacteraceae</taxon>
        <taxon>Usitatibacter</taxon>
    </lineage>
</organism>
<dbReference type="Gene3D" id="3.30.420.10">
    <property type="entry name" value="Ribonuclease H-like superfamily/Ribonuclease H"/>
    <property type="match status" value="1"/>
</dbReference>
<evidence type="ECO:0000256" key="4">
    <source>
        <dbReference type="ARBA" id="ARBA00022679"/>
    </source>
</evidence>
<keyword evidence="5 18" id="KW-0548">Nucleotidyltransferase</keyword>
<comment type="cofactor">
    <cofactor evidence="17">
        <name>Mg(2+)</name>
        <dbReference type="ChEBI" id="CHEBI:18420"/>
    </cofactor>
    <cofactor evidence="17">
        <name>Mn(2+)</name>
        <dbReference type="ChEBI" id="CHEBI:29035"/>
    </cofactor>
    <text evidence="17">Binds 2 divalent metal cations. Magnesium or manganese.</text>
</comment>
<proteinExistence type="predicted"/>
<dbReference type="NCBIfam" id="TIGR00573">
    <property type="entry name" value="dnaq"/>
    <property type="match status" value="1"/>
</dbReference>
<dbReference type="PANTHER" id="PTHR30231">
    <property type="entry name" value="DNA POLYMERASE III SUBUNIT EPSILON"/>
    <property type="match status" value="1"/>
</dbReference>
<feature type="domain" description="Exonuclease" evidence="19">
    <location>
        <begin position="2"/>
        <end position="173"/>
    </location>
</feature>
<evidence type="ECO:0000256" key="13">
    <source>
        <dbReference type="ARBA" id="ARBA00023211"/>
    </source>
</evidence>
<dbReference type="PANTHER" id="PTHR30231:SF41">
    <property type="entry name" value="DNA POLYMERASE III SUBUNIT EPSILON"/>
    <property type="match status" value="1"/>
</dbReference>
<dbReference type="FunFam" id="3.30.420.10:FF:000012">
    <property type="entry name" value="DNA polymerase III subunit epsilon"/>
    <property type="match status" value="1"/>
</dbReference>
<dbReference type="AlphaFoldDB" id="A0A6M4H7T9"/>
<evidence type="ECO:0000256" key="15">
    <source>
        <dbReference type="PIRSR" id="PIRSR606309-1"/>
    </source>
</evidence>
<feature type="binding site" evidence="17">
    <location>
        <position position="7"/>
    </location>
    <ligand>
        <name>a divalent metal cation</name>
        <dbReference type="ChEBI" id="CHEBI:60240"/>
        <label>1</label>
        <note>catalytic</note>
    </ligand>
</feature>
<dbReference type="CDD" id="cd06131">
    <property type="entry name" value="DNA_pol_III_epsilon_Ecoli_like"/>
    <property type="match status" value="1"/>
</dbReference>
<dbReference type="NCBIfam" id="TIGR01406">
    <property type="entry name" value="dnaQ_proteo"/>
    <property type="match status" value="1"/>
</dbReference>
<evidence type="ECO:0000256" key="8">
    <source>
        <dbReference type="ARBA" id="ARBA00022723"/>
    </source>
</evidence>
<evidence type="ECO:0000256" key="18">
    <source>
        <dbReference type="RuleBase" id="RU364087"/>
    </source>
</evidence>
<keyword evidence="9 18" id="KW-0378">Hydrolase</keyword>
<comment type="cofactor">
    <cofactor evidence="1 18">
        <name>Mn(2+)</name>
        <dbReference type="ChEBI" id="CHEBI:29035"/>
    </cofactor>
</comment>
<feature type="binding site" evidence="17">
    <location>
        <position position="156"/>
    </location>
    <ligand>
        <name>a divalent metal cation</name>
        <dbReference type="ChEBI" id="CHEBI:60240"/>
        <label>1</label>
        <note>catalytic</note>
    </ligand>
</feature>
<keyword evidence="7 18" id="KW-0540">Nuclease</keyword>
<dbReference type="FunCoup" id="A0A6M4H7T9">
    <property type="interactions" value="111"/>
</dbReference>
<dbReference type="InParanoid" id="A0A6M4H7T9"/>
<evidence type="ECO:0000256" key="9">
    <source>
        <dbReference type="ARBA" id="ARBA00022801"/>
    </source>
</evidence>
<feature type="binding site" evidence="16">
    <location>
        <position position="7"/>
    </location>
    <ligand>
        <name>substrate</name>
    </ligand>
</feature>
<evidence type="ECO:0000313" key="21">
    <source>
        <dbReference type="Proteomes" id="UP000503096"/>
    </source>
</evidence>
<dbReference type="GO" id="GO:0003677">
    <property type="term" value="F:DNA binding"/>
    <property type="evidence" value="ECO:0007669"/>
    <property type="project" value="InterPro"/>
</dbReference>
<dbReference type="Pfam" id="PF00929">
    <property type="entry name" value="RNase_T"/>
    <property type="match status" value="1"/>
</dbReference>
<dbReference type="EC" id="2.7.7.7" evidence="2 18"/>
<feature type="binding site" evidence="16">
    <location>
        <position position="57"/>
    </location>
    <ligand>
        <name>substrate</name>
    </ligand>
</feature>
<evidence type="ECO:0000256" key="2">
    <source>
        <dbReference type="ARBA" id="ARBA00012417"/>
    </source>
</evidence>
<dbReference type="NCBIfam" id="NF004316">
    <property type="entry name" value="PRK05711.1"/>
    <property type="match status" value="1"/>
</dbReference>
<keyword evidence="11 17" id="KW-0460">Magnesium</keyword>
<feature type="binding site" evidence="17">
    <location>
        <position position="9"/>
    </location>
    <ligand>
        <name>a divalent metal cation</name>
        <dbReference type="ChEBI" id="CHEBI:60240"/>
        <label>1</label>
        <note>catalytic</note>
    </ligand>
</feature>
<evidence type="ECO:0000256" key="16">
    <source>
        <dbReference type="PIRSR" id="PIRSR606309-2"/>
    </source>
</evidence>
<dbReference type="GO" id="GO:0005829">
    <property type="term" value="C:cytosol"/>
    <property type="evidence" value="ECO:0007669"/>
    <property type="project" value="TreeGrafter"/>
</dbReference>
<keyword evidence="6 18" id="KW-0235">DNA replication</keyword>
<feature type="binding site" evidence="16">
    <location>
        <position position="9"/>
    </location>
    <ligand>
        <name>substrate</name>
    </ligand>
</feature>
<comment type="subunit">
    <text evidence="18">DNA polymerase III contains a core (composed of alpha, epsilon and theta chains) that associates with a tau subunit. This core dimerizes to form the POLIII' complex. PolIII' associates with the gamma complex (composed of gamma, delta, delta', psi and chi chains) and with the beta chain to form the complete DNA polymerase III complex.</text>
</comment>
<dbReference type="RefSeq" id="WP_171163075.1">
    <property type="nucleotide sequence ID" value="NZ_CP053073.1"/>
</dbReference>
<evidence type="ECO:0000313" key="20">
    <source>
        <dbReference type="EMBL" id="QJR15630.1"/>
    </source>
</evidence>
<evidence type="ECO:0000256" key="3">
    <source>
        <dbReference type="ARBA" id="ARBA00020352"/>
    </source>
</evidence>
<dbReference type="SUPFAM" id="SSF53098">
    <property type="entry name" value="Ribonuclease H-like"/>
    <property type="match status" value="1"/>
</dbReference>
<dbReference type="SMART" id="SM00479">
    <property type="entry name" value="EXOIII"/>
    <property type="match status" value="1"/>
</dbReference>
<dbReference type="InterPro" id="IPR013520">
    <property type="entry name" value="Ribonucl_H"/>
</dbReference>
<accession>A0A6M4H7T9</accession>
<keyword evidence="21" id="KW-1185">Reference proteome</keyword>
<dbReference type="GO" id="GO:0046872">
    <property type="term" value="F:metal ion binding"/>
    <property type="evidence" value="ECO:0007669"/>
    <property type="project" value="UniProtKB-KW"/>
</dbReference>
<dbReference type="InterPro" id="IPR006054">
    <property type="entry name" value="DnaQ"/>
</dbReference>
<evidence type="ECO:0000256" key="10">
    <source>
        <dbReference type="ARBA" id="ARBA00022839"/>
    </source>
</evidence>
<protein>
    <recommendedName>
        <fullName evidence="3 18">DNA polymerase III subunit epsilon</fullName>
        <ecNumber evidence="2 18">2.7.7.7</ecNumber>
    </recommendedName>
</protein>
<keyword evidence="4 18" id="KW-0808">Transferase</keyword>
<evidence type="ECO:0000259" key="19">
    <source>
        <dbReference type="SMART" id="SM00479"/>
    </source>
</evidence>
<keyword evidence="10 18" id="KW-0269">Exonuclease</keyword>